<feature type="region of interest" description="Disordered" evidence="5">
    <location>
        <begin position="241"/>
        <end position="260"/>
    </location>
</feature>
<dbReference type="OrthoDB" id="3800224at2759"/>
<feature type="compositionally biased region" description="Low complexity" evidence="5">
    <location>
        <begin position="173"/>
        <end position="194"/>
    </location>
</feature>
<reference evidence="8" key="1">
    <citation type="submission" date="2022-10" db="EMBL/GenBank/DDBJ databases">
        <title>Tapping the CABI collections for fungal endophytes: first genome assemblies for Collariella, Neodidymelliopsis, Ascochyta clinopodiicola, Didymella pomorum, Didymosphaeria variabile, Neocosmospora piperis and Neocucurbitaria cava.</title>
        <authorList>
            <person name="Hill R."/>
        </authorList>
    </citation>
    <scope>NUCLEOTIDE SEQUENCE</scope>
    <source>
        <strain evidence="8">IMI 356814</strain>
    </source>
</reference>
<keyword evidence="4 6" id="KW-0472">Membrane</keyword>
<evidence type="ECO:0000256" key="5">
    <source>
        <dbReference type="SAM" id="MobiDB-lite"/>
    </source>
</evidence>
<dbReference type="PANTHER" id="PTHR15549">
    <property type="entry name" value="PAIRED IMMUNOGLOBULIN-LIKE TYPE 2 RECEPTOR"/>
    <property type="match status" value="1"/>
</dbReference>
<dbReference type="GO" id="GO:0016020">
    <property type="term" value="C:membrane"/>
    <property type="evidence" value="ECO:0007669"/>
    <property type="project" value="UniProtKB-SubCell"/>
</dbReference>
<evidence type="ECO:0000256" key="7">
    <source>
        <dbReference type="SAM" id="SignalP"/>
    </source>
</evidence>
<feature type="region of interest" description="Disordered" evidence="5">
    <location>
        <begin position="281"/>
        <end position="327"/>
    </location>
</feature>
<feature type="compositionally biased region" description="Polar residues" evidence="5">
    <location>
        <begin position="163"/>
        <end position="172"/>
    </location>
</feature>
<sequence>MGILTRSVAVALSVGVAGVGAGPAPAPQPLITPAAILPRDNSKTLGWYSDGQTVGETIYAPWVYDPAATTYTYSGNYFRRCEVSKTCVMYTACSNGYMVAADTSSYCGISGATGGVSSNYCSNHVLLPTLSAKTSSQSWYWCDSAPLTGLTFYTKEPAQPTLASASTTNSDVSTSPKTSSATATSTAELSSTTTPDSDGKSSTNAGAIAGGVVGGVVALGAIAFAIFWIMRRDRKKKESMATYQPTPLIGSNPGYPPQTDYYAPGGYGLNEQKPQGFVQQSQYPQAYPLGPYDPHMAQQYAGSPPPQELGVSESSPHELPAQQGAIK</sequence>
<feature type="transmembrane region" description="Helical" evidence="6">
    <location>
        <begin position="207"/>
        <end position="230"/>
    </location>
</feature>
<feature type="chain" id="PRO_5041000724" evidence="7">
    <location>
        <begin position="22"/>
        <end position="327"/>
    </location>
</feature>
<keyword evidence="9" id="KW-1185">Reference proteome</keyword>
<comment type="subcellular location">
    <subcellularLocation>
        <location evidence="1">Membrane</location>
        <topology evidence="1">Single-pass membrane protein</topology>
    </subcellularLocation>
</comment>
<dbReference type="Proteomes" id="UP001140560">
    <property type="component" value="Unassembled WGS sequence"/>
</dbReference>
<organism evidence="8 9">
    <name type="scientific">Neocucurbitaria cava</name>
    <dbReference type="NCBI Taxonomy" id="798079"/>
    <lineage>
        <taxon>Eukaryota</taxon>
        <taxon>Fungi</taxon>
        <taxon>Dikarya</taxon>
        <taxon>Ascomycota</taxon>
        <taxon>Pezizomycotina</taxon>
        <taxon>Dothideomycetes</taxon>
        <taxon>Pleosporomycetidae</taxon>
        <taxon>Pleosporales</taxon>
        <taxon>Pleosporineae</taxon>
        <taxon>Cucurbitariaceae</taxon>
        <taxon>Neocucurbitaria</taxon>
    </lineage>
</organism>
<dbReference type="GO" id="GO:0071944">
    <property type="term" value="C:cell periphery"/>
    <property type="evidence" value="ECO:0007669"/>
    <property type="project" value="UniProtKB-ARBA"/>
</dbReference>
<comment type="caution">
    <text evidence="8">The sequence shown here is derived from an EMBL/GenBank/DDBJ whole genome shotgun (WGS) entry which is preliminary data.</text>
</comment>
<dbReference type="InterPro" id="IPR051694">
    <property type="entry name" value="Immunoregulatory_rcpt-like"/>
</dbReference>
<accession>A0A9W8YAZ7</accession>
<evidence type="ECO:0000256" key="6">
    <source>
        <dbReference type="SAM" id="Phobius"/>
    </source>
</evidence>
<feature type="signal peptide" evidence="7">
    <location>
        <begin position="1"/>
        <end position="21"/>
    </location>
</feature>
<dbReference type="EMBL" id="JAPEUY010000005">
    <property type="protein sequence ID" value="KAJ4372890.1"/>
    <property type="molecule type" value="Genomic_DNA"/>
</dbReference>
<protein>
    <submittedName>
        <fullName evidence="8">Uncharacterized protein</fullName>
    </submittedName>
</protein>
<evidence type="ECO:0000256" key="4">
    <source>
        <dbReference type="ARBA" id="ARBA00023136"/>
    </source>
</evidence>
<evidence type="ECO:0000256" key="1">
    <source>
        <dbReference type="ARBA" id="ARBA00004167"/>
    </source>
</evidence>
<gene>
    <name evidence="8" type="ORF">N0V83_003181</name>
</gene>
<dbReference type="Gene3D" id="1.20.5.510">
    <property type="entry name" value="Single helix bin"/>
    <property type="match status" value="1"/>
</dbReference>
<evidence type="ECO:0000313" key="8">
    <source>
        <dbReference type="EMBL" id="KAJ4372890.1"/>
    </source>
</evidence>
<keyword evidence="7" id="KW-0732">Signal</keyword>
<keyword evidence="2 6" id="KW-0812">Transmembrane</keyword>
<evidence type="ECO:0000256" key="2">
    <source>
        <dbReference type="ARBA" id="ARBA00022692"/>
    </source>
</evidence>
<name>A0A9W8YAZ7_9PLEO</name>
<evidence type="ECO:0000313" key="9">
    <source>
        <dbReference type="Proteomes" id="UP001140560"/>
    </source>
</evidence>
<feature type="region of interest" description="Disordered" evidence="5">
    <location>
        <begin position="163"/>
        <end position="201"/>
    </location>
</feature>
<dbReference type="AlphaFoldDB" id="A0A9W8YAZ7"/>
<evidence type="ECO:0000256" key="3">
    <source>
        <dbReference type="ARBA" id="ARBA00022989"/>
    </source>
</evidence>
<keyword evidence="3 6" id="KW-1133">Transmembrane helix</keyword>
<dbReference type="PANTHER" id="PTHR15549:SF26">
    <property type="entry name" value="AXIAL BUDDING PATTERN PROTEIN 2-RELATED"/>
    <property type="match status" value="1"/>
</dbReference>
<proteinExistence type="predicted"/>